<feature type="chain" id="PRO_5046110085" evidence="1">
    <location>
        <begin position="34"/>
        <end position="69"/>
    </location>
</feature>
<keyword evidence="1" id="KW-0732">Signal</keyword>
<name>A0ABS2TPP4_9ACTN</name>
<reference evidence="2 3" key="1">
    <citation type="submission" date="2021-01" db="EMBL/GenBank/DDBJ databases">
        <title>Streptomyces acididurans sp. nov., isolated from a peat swamp forest soil.</title>
        <authorList>
            <person name="Chantavorakit T."/>
            <person name="Duangmal K."/>
        </authorList>
    </citation>
    <scope>NUCLEOTIDE SEQUENCE [LARGE SCALE GENOMIC DNA]</scope>
    <source>
        <strain evidence="2 3">KK5PA1</strain>
    </source>
</reference>
<protein>
    <submittedName>
        <fullName evidence="2">Uncharacterized protein</fullName>
    </submittedName>
</protein>
<keyword evidence="3" id="KW-1185">Reference proteome</keyword>
<dbReference type="Proteomes" id="UP000749040">
    <property type="component" value="Unassembled WGS sequence"/>
</dbReference>
<gene>
    <name evidence="2" type="ORF">ITX44_12275</name>
</gene>
<accession>A0ABS2TPP4</accession>
<sequence length="69" mass="7152">MIDRRSIMKGRGRMKFTLVGFVACLLVALSATAAEAMCLPLTAGTHGKSAVEAQCMPSRSVQLAPGTAA</sequence>
<proteinExistence type="predicted"/>
<dbReference type="EMBL" id="JADKYB010000005">
    <property type="protein sequence ID" value="MBM9505308.1"/>
    <property type="molecule type" value="Genomic_DNA"/>
</dbReference>
<organism evidence="2 3">
    <name type="scientific">Actinacidiphila acididurans</name>
    <dbReference type="NCBI Taxonomy" id="2784346"/>
    <lineage>
        <taxon>Bacteria</taxon>
        <taxon>Bacillati</taxon>
        <taxon>Actinomycetota</taxon>
        <taxon>Actinomycetes</taxon>
        <taxon>Kitasatosporales</taxon>
        <taxon>Streptomycetaceae</taxon>
        <taxon>Actinacidiphila</taxon>
    </lineage>
</organism>
<evidence type="ECO:0000313" key="2">
    <source>
        <dbReference type="EMBL" id="MBM9505308.1"/>
    </source>
</evidence>
<evidence type="ECO:0000256" key="1">
    <source>
        <dbReference type="SAM" id="SignalP"/>
    </source>
</evidence>
<comment type="caution">
    <text evidence="2">The sequence shown here is derived from an EMBL/GenBank/DDBJ whole genome shotgun (WGS) entry which is preliminary data.</text>
</comment>
<evidence type="ECO:0000313" key="3">
    <source>
        <dbReference type="Proteomes" id="UP000749040"/>
    </source>
</evidence>
<feature type="signal peptide" evidence="1">
    <location>
        <begin position="1"/>
        <end position="33"/>
    </location>
</feature>